<dbReference type="EMBL" id="LS483476">
    <property type="protein sequence ID" value="SQI60090.1"/>
    <property type="molecule type" value="Genomic_DNA"/>
</dbReference>
<evidence type="ECO:0000313" key="2">
    <source>
        <dbReference type="EMBL" id="SQI60090.1"/>
    </source>
</evidence>
<protein>
    <submittedName>
        <fullName evidence="2">Uncharacterized protein</fullName>
    </submittedName>
</protein>
<gene>
    <name evidence="2" type="ORF">NCTC4824_02581</name>
</gene>
<evidence type="ECO:0000313" key="3">
    <source>
        <dbReference type="Proteomes" id="UP000249134"/>
    </source>
</evidence>
<dbReference type="RefSeq" id="WP_066139418.1">
    <property type="nucleotide sequence ID" value="NZ_CBCSGM010000001.1"/>
</dbReference>
<accession>A0A2X4WR24</accession>
<organism evidence="2 3">
    <name type="scientific">Lederbergia lenta</name>
    <name type="common">Bacillus lentus</name>
    <dbReference type="NCBI Taxonomy" id="1467"/>
    <lineage>
        <taxon>Bacteria</taxon>
        <taxon>Bacillati</taxon>
        <taxon>Bacillota</taxon>
        <taxon>Bacilli</taxon>
        <taxon>Bacillales</taxon>
        <taxon>Bacillaceae</taxon>
        <taxon>Lederbergia</taxon>
    </lineage>
</organism>
<keyword evidence="3" id="KW-1185">Reference proteome</keyword>
<dbReference type="KEGG" id="blen:NCTC4824_02581"/>
<reference evidence="2 3" key="1">
    <citation type="submission" date="2018-06" db="EMBL/GenBank/DDBJ databases">
        <authorList>
            <consortium name="Pathogen Informatics"/>
            <person name="Doyle S."/>
        </authorList>
    </citation>
    <scope>NUCLEOTIDE SEQUENCE [LARGE SCALE GENOMIC DNA]</scope>
    <source>
        <strain evidence="2 3">NCTC4824</strain>
    </source>
</reference>
<keyword evidence="1" id="KW-0472">Membrane</keyword>
<keyword evidence="1" id="KW-0812">Transmembrane</keyword>
<name>A0A2X4WR24_LEDLE</name>
<evidence type="ECO:0000256" key="1">
    <source>
        <dbReference type="SAM" id="Phobius"/>
    </source>
</evidence>
<dbReference type="AlphaFoldDB" id="A0A2X4WR24"/>
<keyword evidence="1" id="KW-1133">Transmembrane helix</keyword>
<sequence length="84" mass="9204">MTAFLIIAAILTSVVALVGTLLVGKDISAKLKDYESEGDTLQDELARSHEYESKSLSVNIKSLSWIYVGLALVTIFVCLGIFFY</sequence>
<proteinExistence type="predicted"/>
<dbReference type="STRING" id="1348624.GCA_001591545_01630"/>
<dbReference type="Proteomes" id="UP000249134">
    <property type="component" value="Chromosome 1"/>
</dbReference>
<feature type="transmembrane region" description="Helical" evidence="1">
    <location>
        <begin position="64"/>
        <end position="83"/>
    </location>
</feature>